<sequence length="245" mass="27093">MAGNIVLAFDIYGTLFSFDAVTHELQRYLGDDKARAQTVSQTWRRYQLEYTWRLNSMGRYLPFRDVTKNSLVHALADTGSQLGPDEIEHVMATYNSLTLFPDVDSALGQIAVLPRVSAVIFSNGTPEMVSSCVDRTPSLSRHQGFFKDTISVDRVGQYKPAPAVYKHLAARVGKGHSAMQDIWLISGNPFDVAGALNVGMRAIWVDRAEAPWTDRVLPDLEPTATVHDLGQVAEVIRARSSITIA</sequence>
<evidence type="ECO:0000256" key="1">
    <source>
        <dbReference type="ARBA" id="ARBA00008106"/>
    </source>
</evidence>
<dbReference type="GO" id="GO:0019120">
    <property type="term" value="F:hydrolase activity, acting on acid halide bonds, in C-halide compounds"/>
    <property type="evidence" value="ECO:0007669"/>
    <property type="project" value="InterPro"/>
</dbReference>
<keyword evidence="2" id="KW-0378">Hydrolase</keyword>
<dbReference type="InterPro" id="IPR023198">
    <property type="entry name" value="PGP-like_dom2"/>
</dbReference>
<dbReference type="GO" id="GO:0016791">
    <property type="term" value="F:phosphatase activity"/>
    <property type="evidence" value="ECO:0007669"/>
    <property type="project" value="UniProtKB-ARBA"/>
</dbReference>
<dbReference type="SFLD" id="SFLDS00003">
    <property type="entry name" value="Haloacid_Dehalogenase"/>
    <property type="match status" value="1"/>
</dbReference>
<dbReference type="OrthoDB" id="3256520at2759"/>
<proteinExistence type="inferred from homology"/>
<organism evidence="3 4">
    <name type="scientific">Aspergillus ellipticus CBS 707.79</name>
    <dbReference type="NCBI Taxonomy" id="1448320"/>
    <lineage>
        <taxon>Eukaryota</taxon>
        <taxon>Fungi</taxon>
        <taxon>Dikarya</taxon>
        <taxon>Ascomycota</taxon>
        <taxon>Pezizomycotina</taxon>
        <taxon>Eurotiomycetes</taxon>
        <taxon>Eurotiomycetidae</taxon>
        <taxon>Eurotiales</taxon>
        <taxon>Aspergillaceae</taxon>
        <taxon>Aspergillus</taxon>
        <taxon>Aspergillus subgen. Circumdati</taxon>
    </lineage>
</organism>
<comment type="similarity">
    <text evidence="1">Belongs to the HAD-like hydrolase superfamily. S-2-haloalkanoic acid dehalogenase family.</text>
</comment>
<reference evidence="3 4" key="1">
    <citation type="submission" date="2018-02" db="EMBL/GenBank/DDBJ databases">
        <title>The genomes of Aspergillus section Nigri reveals drivers in fungal speciation.</title>
        <authorList>
            <consortium name="DOE Joint Genome Institute"/>
            <person name="Vesth T.C."/>
            <person name="Nybo J."/>
            <person name="Theobald S."/>
            <person name="Brandl J."/>
            <person name="Frisvad J.C."/>
            <person name="Nielsen K.F."/>
            <person name="Lyhne E.K."/>
            <person name="Kogle M.E."/>
            <person name="Kuo A."/>
            <person name="Riley R."/>
            <person name="Clum A."/>
            <person name="Nolan M."/>
            <person name="Lipzen A."/>
            <person name="Salamov A."/>
            <person name="Henrissat B."/>
            <person name="Wiebenga A."/>
            <person name="De vries R.P."/>
            <person name="Grigoriev I.V."/>
            <person name="Mortensen U.H."/>
            <person name="Andersen M.R."/>
            <person name="Baker S.E."/>
        </authorList>
    </citation>
    <scope>NUCLEOTIDE SEQUENCE [LARGE SCALE GENOMIC DNA]</scope>
    <source>
        <strain evidence="3 4">CBS 707.79</strain>
    </source>
</reference>
<dbReference type="AlphaFoldDB" id="A0A319F341"/>
<dbReference type="SFLD" id="SFLDG01129">
    <property type="entry name" value="C1.5:_HAD__Beta-PGM__Phosphata"/>
    <property type="match status" value="1"/>
</dbReference>
<dbReference type="VEuPathDB" id="FungiDB:BO71DRAFT_394600"/>
<dbReference type="STRING" id="1448320.A0A319F341"/>
<dbReference type="InterPro" id="IPR036412">
    <property type="entry name" value="HAD-like_sf"/>
</dbReference>
<dbReference type="PANTHER" id="PTHR43316:SF3">
    <property type="entry name" value="HALOACID DEHALOGENASE, TYPE II (AFU_ORTHOLOGUE AFUA_2G07750)-RELATED"/>
    <property type="match status" value="1"/>
</dbReference>
<dbReference type="EMBL" id="KZ825804">
    <property type="protein sequence ID" value="PYH99272.1"/>
    <property type="molecule type" value="Genomic_DNA"/>
</dbReference>
<dbReference type="NCBIfam" id="TIGR01493">
    <property type="entry name" value="HAD-SF-IA-v2"/>
    <property type="match status" value="1"/>
</dbReference>
<evidence type="ECO:0000256" key="2">
    <source>
        <dbReference type="ARBA" id="ARBA00022801"/>
    </source>
</evidence>
<dbReference type="InterPro" id="IPR006439">
    <property type="entry name" value="HAD-SF_hydro_IA"/>
</dbReference>
<evidence type="ECO:0000313" key="3">
    <source>
        <dbReference type="EMBL" id="PYH99272.1"/>
    </source>
</evidence>
<accession>A0A319F341</accession>
<dbReference type="Proteomes" id="UP000247810">
    <property type="component" value="Unassembled WGS sequence"/>
</dbReference>
<dbReference type="Pfam" id="PF00702">
    <property type="entry name" value="Hydrolase"/>
    <property type="match status" value="1"/>
</dbReference>
<dbReference type="SUPFAM" id="SSF56784">
    <property type="entry name" value="HAD-like"/>
    <property type="match status" value="1"/>
</dbReference>
<evidence type="ECO:0000313" key="4">
    <source>
        <dbReference type="Proteomes" id="UP000247810"/>
    </source>
</evidence>
<gene>
    <name evidence="3" type="ORF">BO71DRAFT_394600</name>
</gene>
<dbReference type="PANTHER" id="PTHR43316">
    <property type="entry name" value="HYDROLASE, HALOACID DELAHOGENASE-RELATED"/>
    <property type="match status" value="1"/>
</dbReference>
<name>A0A319F341_9EURO</name>
<dbReference type="InterPro" id="IPR023214">
    <property type="entry name" value="HAD_sf"/>
</dbReference>
<dbReference type="NCBIfam" id="TIGR01428">
    <property type="entry name" value="HAD_type_II"/>
    <property type="match status" value="1"/>
</dbReference>
<dbReference type="Gene3D" id="1.10.150.240">
    <property type="entry name" value="Putative phosphatase, domain 2"/>
    <property type="match status" value="1"/>
</dbReference>
<dbReference type="InterPro" id="IPR006328">
    <property type="entry name" value="2-HAD"/>
</dbReference>
<dbReference type="Gene3D" id="3.40.50.1000">
    <property type="entry name" value="HAD superfamily/HAD-like"/>
    <property type="match status" value="1"/>
</dbReference>
<dbReference type="InterPro" id="IPR051540">
    <property type="entry name" value="S-2-haloacid_dehalogenase"/>
</dbReference>
<dbReference type="PRINTS" id="PR00413">
    <property type="entry name" value="HADHALOGNASE"/>
</dbReference>
<protein>
    <submittedName>
        <fullName evidence="3">Haloacid dehalogenase, type II</fullName>
    </submittedName>
</protein>
<keyword evidence="4" id="KW-1185">Reference proteome</keyword>